<dbReference type="PANTHER" id="PTHR11857">
    <property type="entry name" value="ODORANT BINDING PROTEIN-RELATED"/>
    <property type="match status" value="1"/>
</dbReference>
<dbReference type="EMBL" id="JARPUR010000001">
    <property type="protein sequence ID" value="KAK4883849.1"/>
    <property type="molecule type" value="Genomic_DNA"/>
</dbReference>
<comment type="subcellular location">
    <subcellularLocation>
        <location evidence="1">Secreted</location>
    </subcellularLocation>
</comment>
<keyword evidence="3" id="KW-0964">Secreted</keyword>
<dbReference type="SUPFAM" id="SSF47565">
    <property type="entry name" value="Insect pheromone/odorant-binding proteins"/>
    <property type="match status" value="2"/>
</dbReference>
<comment type="caution">
    <text evidence="5">The sequence shown here is derived from an EMBL/GenBank/DDBJ whole genome shotgun (WGS) entry which is preliminary data.</text>
</comment>
<dbReference type="Proteomes" id="UP001353858">
    <property type="component" value="Unassembled WGS sequence"/>
</dbReference>
<dbReference type="InterPro" id="IPR036728">
    <property type="entry name" value="PBP_GOBP_sf"/>
</dbReference>
<dbReference type="GO" id="GO:0005615">
    <property type="term" value="C:extracellular space"/>
    <property type="evidence" value="ECO:0007669"/>
    <property type="project" value="TreeGrafter"/>
</dbReference>
<dbReference type="AlphaFoldDB" id="A0AAN7Q2M9"/>
<dbReference type="Gene3D" id="1.10.238.20">
    <property type="entry name" value="Pheromone/general odorant binding protein domain"/>
    <property type="match status" value="2"/>
</dbReference>
<comment type="similarity">
    <text evidence="2">Belongs to the PBP/GOBP family.</text>
</comment>
<protein>
    <submittedName>
        <fullName evidence="5">Uncharacterized protein</fullName>
    </submittedName>
</protein>
<dbReference type="CDD" id="cd23992">
    <property type="entry name" value="PBP_GOBP"/>
    <property type="match status" value="2"/>
</dbReference>
<evidence type="ECO:0000256" key="2">
    <source>
        <dbReference type="ARBA" id="ARBA00008098"/>
    </source>
</evidence>
<organism evidence="5 6">
    <name type="scientific">Aquatica leii</name>
    <dbReference type="NCBI Taxonomy" id="1421715"/>
    <lineage>
        <taxon>Eukaryota</taxon>
        <taxon>Metazoa</taxon>
        <taxon>Ecdysozoa</taxon>
        <taxon>Arthropoda</taxon>
        <taxon>Hexapoda</taxon>
        <taxon>Insecta</taxon>
        <taxon>Pterygota</taxon>
        <taxon>Neoptera</taxon>
        <taxon>Endopterygota</taxon>
        <taxon>Coleoptera</taxon>
        <taxon>Polyphaga</taxon>
        <taxon>Elateriformia</taxon>
        <taxon>Elateroidea</taxon>
        <taxon>Lampyridae</taxon>
        <taxon>Luciolinae</taxon>
        <taxon>Aquatica</taxon>
    </lineage>
</organism>
<dbReference type="PANTHER" id="PTHR11857:SF43">
    <property type="entry name" value="GEO07291P1-RELATED"/>
    <property type="match status" value="1"/>
</dbReference>
<dbReference type="InterPro" id="IPR006170">
    <property type="entry name" value="PBP/GOBP"/>
</dbReference>
<keyword evidence="6" id="KW-1185">Reference proteome</keyword>
<evidence type="ECO:0000313" key="6">
    <source>
        <dbReference type="Proteomes" id="UP001353858"/>
    </source>
</evidence>
<accession>A0AAN7Q2M9</accession>
<dbReference type="GO" id="GO:0005549">
    <property type="term" value="F:odorant binding"/>
    <property type="evidence" value="ECO:0007669"/>
    <property type="project" value="InterPro"/>
</dbReference>
<reference evidence="6" key="1">
    <citation type="submission" date="2023-01" db="EMBL/GenBank/DDBJ databases">
        <title>Key to firefly adult light organ development and bioluminescence: homeobox transcription factors regulate luciferase expression and transportation to peroxisome.</title>
        <authorList>
            <person name="Fu X."/>
        </authorList>
    </citation>
    <scope>NUCLEOTIDE SEQUENCE [LARGE SCALE GENOMIC DNA]</scope>
</reference>
<evidence type="ECO:0000256" key="1">
    <source>
        <dbReference type="ARBA" id="ARBA00004613"/>
    </source>
</evidence>
<evidence type="ECO:0000256" key="3">
    <source>
        <dbReference type="ARBA" id="ARBA00022525"/>
    </source>
</evidence>
<evidence type="ECO:0000256" key="4">
    <source>
        <dbReference type="ARBA" id="ARBA00022729"/>
    </source>
</evidence>
<evidence type="ECO:0000313" key="5">
    <source>
        <dbReference type="EMBL" id="KAK4883849.1"/>
    </source>
</evidence>
<dbReference type="Pfam" id="PF01395">
    <property type="entry name" value="PBP_GOBP"/>
    <property type="match status" value="2"/>
</dbReference>
<keyword evidence="4" id="KW-0732">Signal</keyword>
<name>A0AAN7Q2M9_9COLE</name>
<sequence length="602" mass="66552">MRPPSYLADLPIPTPPPMANLFMTSRFDLPPRGGYSFRRLLNSNSTSNFEASHMLHFGETLYNRSNKSYGGTPILPRKNVYSTEYITEKEKRSKFFSTSSDLSKELEEVQNLSEGLQKHFGSCKDIDEVDCGGVLDHRSSQQIYCNDHYISDIDENEEVKQFCYSYDVSEQKYFSENEKCAYSSRTLPLAPSVKFSRSSKVISPQSAYGFRDSLSPLKSSDFSGGSPLFGRVCDNSYTEKIVKTPMRPVVKIAKIRDNFLNMKTVVFLTLLAASCVSSTWVLPSNITDSWLTLANPFFSECVCKTGVKPDLALRLFTNTDLVNDACLKCFIRCLGVNLNLINAATGLIDEALVVSKAAGVTSDIIAHCNGIAGNATNDTCELDHLLMSTEEVDKVTNIPKSVEFSPHQSKVTEVPDEQPIIKVQFPNNITRGPGRPRLLRTGSRGRPRKLFQSRSSVSQNTEETQIDEVERDVDDDVFVNVAEVIPSNITDAWLALVNPFFSECICQTGVKPDVALRAFTHTDLVDDACLKCFLKCLGIKLNIINLATGAVDENMLASKIVGVTPAIASYCNDLSKNQTDSCQRTYEGVVCLAFAVANALGL</sequence>
<proteinExistence type="inferred from homology"/>
<dbReference type="GO" id="GO:0007608">
    <property type="term" value="P:sensory perception of smell"/>
    <property type="evidence" value="ECO:0007669"/>
    <property type="project" value="TreeGrafter"/>
</dbReference>
<gene>
    <name evidence="5" type="ORF">RN001_000120</name>
</gene>